<evidence type="ECO:0000256" key="10">
    <source>
        <dbReference type="ARBA" id="ARBA00023136"/>
    </source>
</evidence>
<dbReference type="PANTHER" id="PTHR30042">
    <property type="entry name" value="POTASSIUM-TRANSPORTING ATPASE C CHAIN"/>
    <property type="match status" value="1"/>
</dbReference>
<comment type="similarity">
    <text evidence="11">Belongs to the KdpC family.</text>
</comment>
<proteinExistence type="inferred from homology"/>
<evidence type="ECO:0000256" key="5">
    <source>
        <dbReference type="ARBA" id="ARBA00022741"/>
    </source>
</evidence>
<comment type="subunit">
    <text evidence="11">The system is composed of three essential subunits: KdpA, KdpB and KdpC.</text>
</comment>
<evidence type="ECO:0000256" key="4">
    <source>
        <dbReference type="ARBA" id="ARBA00022692"/>
    </source>
</evidence>
<feature type="transmembrane region" description="Helical" evidence="11">
    <location>
        <begin position="12"/>
        <end position="33"/>
    </location>
</feature>
<keyword evidence="4 11" id="KW-0812">Transmembrane</keyword>
<keyword evidence="6 11" id="KW-0067">ATP-binding</keyword>
<dbReference type="Pfam" id="PF02669">
    <property type="entry name" value="KdpC"/>
    <property type="match status" value="1"/>
</dbReference>
<gene>
    <name evidence="11 13" type="primary">kdpC</name>
    <name evidence="13" type="ORF">EK0264_05685</name>
</gene>
<organism evidence="13 14">
    <name type="scientific">Epidermidibacterium keratini</name>
    <dbReference type="NCBI Taxonomy" id="1891644"/>
    <lineage>
        <taxon>Bacteria</taxon>
        <taxon>Bacillati</taxon>
        <taxon>Actinomycetota</taxon>
        <taxon>Actinomycetes</taxon>
        <taxon>Sporichthyales</taxon>
        <taxon>Sporichthyaceae</taxon>
        <taxon>Epidermidibacterium</taxon>
    </lineage>
</organism>
<keyword evidence="1 11" id="KW-0813">Transport</keyword>
<dbReference type="AlphaFoldDB" id="A0A7L4YL92"/>
<evidence type="ECO:0000256" key="2">
    <source>
        <dbReference type="ARBA" id="ARBA00022475"/>
    </source>
</evidence>
<protein>
    <recommendedName>
        <fullName evidence="11">Potassium-transporting ATPase KdpC subunit</fullName>
    </recommendedName>
    <alternativeName>
        <fullName evidence="11">ATP phosphohydrolase [potassium-transporting] C chain</fullName>
    </alternativeName>
    <alternativeName>
        <fullName evidence="11">Potassium-binding and translocating subunit C</fullName>
    </alternativeName>
    <alternativeName>
        <fullName evidence="11">Potassium-translocating ATPase C chain</fullName>
    </alternativeName>
</protein>
<keyword evidence="5 11" id="KW-0547">Nucleotide-binding</keyword>
<dbReference type="GO" id="GO:0005524">
    <property type="term" value="F:ATP binding"/>
    <property type="evidence" value="ECO:0007669"/>
    <property type="project" value="UniProtKB-UniRule"/>
</dbReference>
<evidence type="ECO:0000256" key="1">
    <source>
        <dbReference type="ARBA" id="ARBA00022448"/>
    </source>
</evidence>
<dbReference type="FunCoup" id="A0A7L4YL92">
    <property type="interactions" value="39"/>
</dbReference>
<dbReference type="RefSeq" id="WP_159543758.1">
    <property type="nucleotide sequence ID" value="NZ_CP047156.1"/>
</dbReference>
<dbReference type="GO" id="GO:0008556">
    <property type="term" value="F:P-type potassium transmembrane transporter activity"/>
    <property type="evidence" value="ECO:0007669"/>
    <property type="project" value="InterPro"/>
</dbReference>
<dbReference type="KEGG" id="eke:EK0264_05685"/>
<name>A0A7L4YL92_9ACTN</name>
<evidence type="ECO:0000256" key="11">
    <source>
        <dbReference type="HAMAP-Rule" id="MF_00276"/>
    </source>
</evidence>
<dbReference type="HAMAP" id="MF_00276">
    <property type="entry name" value="KdpC"/>
    <property type="match status" value="1"/>
</dbReference>
<keyword evidence="2 11" id="KW-1003">Cell membrane</keyword>
<evidence type="ECO:0000256" key="6">
    <source>
        <dbReference type="ARBA" id="ARBA00022840"/>
    </source>
</evidence>
<dbReference type="GO" id="GO:0005886">
    <property type="term" value="C:plasma membrane"/>
    <property type="evidence" value="ECO:0007669"/>
    <property type="project" value="UniProtKB-SubCell"/>
</dbReference>
<evidence type="ECO:0000256" key="7">
    <source>
        <dbReference type="ARBA" id="ARBA00022958"/>
    </source>
</evidence>
<keyword evidence="10 11" id="KW-0472">Membrane</keyword>
<comment type="function">
    <text evidence="11">Part of the high-affinity ATP-driven potassium transport (or Kdp) system, which catalyzes the hydrolysis of ATP coupled with the electrogenic transport of potassium into the cytoplasm. This subunit acts as a catalytic chaperone that increases the ATP-binding affinity of the ATP-hydrolyzing subunit KdpB by the formation of a transient KdpB/KdpC/ATP ternary complex.</text>
</comment>
<evidence type="ECO:0000313" key="13">
    <source>
        <dbReference type="EMBL" id="QHB99821.1"/>
    </source>
</evidence>
<keyword evidence="7 11" id="KW-0630">Potassium</keyword>
<evidence type="ECO:0000256" key="12">
    <source>
        <dbReference type="SAM" id="MobiDB-lite"/>
    </source>
</evidence>
<dbReference type="Proteomes" id="UP000463857">
    <property type="component" value="Chromosome"/>
</dbReference>
<keyword evidence="14" id="KW-1185">Reference proteome</keyword>
<dbReference type="InterPro" id="IPR003820">
    <property type="entry name" value="KdpC"/>
</dbReference>
<keyword evidence="9 11" id="KW-0406">Ion transport</keyword>
<evidence type="ECO:0000313" key="14">
    <source>
        <dbReference type="Proteomes" id="UP000463857"/>
    </source>
</evidence>
<keyword evidence="3 11" id="KW-0633">Potassium transport</keyword>
<comment type="subcellular location">
    <subcellularLocation>
        <location evidence="11">Cell membrane</location>
        <topology evidence="11">Single-pass membrane protein</topology>
    </subcellularLocation>
</comment>
<evidence type="ECO:0000256" key="3">
    <source>
        <dbReference type="ARBA" id="ARBA00022538"/>
    </source>
</evidence>
<evidence type="ECO:0000256" key="8">
    <source>
        <dbReference type="ARBA" id="ARBA00022989"/>
    </source>
</evidence>
<dbReference type="OrthoDB" id="9788285at2"/>
<accession>A0A7L4YL92</accession>
<evidence type="ECO:0000256" key="9">
    <source>
        <dbReference type="ARBA" id="ARBA00023065"/>
    </source>
</evidence>
<dbReference type="NCBIfam" id="TIGR00681">
    <property type="entry name" value="kdpC"/>
    <property type="match status" value="1"/>
</dbReference>
<dbReference type="PIRSF" id="PIRSF001296">
    <property type="entry name" value="K_ATPase_KdpC"/>
    <property type="match status" value="1"/>
</dbReference>
<sequence>MSMLIKHLGIGVRAVAVLTVIFGIAYPLAMWGIGSLLNRDGTAGSIISVDGQQVASALIAQDTSGPQWFHPRPSAAGDGYDTTASGGSNLGTGSDELLALVEERKQAVADEEGVTPQEVPADAVTASASGLDPHISPEYADLQVPRVAAQNGLSEVDVRKLVAENSSGGVISPKVVNVVTLNVAISEKVNG</sequence>
<dbReference type="EMBL" id="CP047156">
    <property type="protein sequence ID" value="QHB99821.1"/>
    <property type="molecule type" value="Genomic_DNA"/>
</dbReference>
<reference evidence="13 14" key="1">
    <citation type="journal article" date="2018" name="Int. J. Syst. Evol. Microbiol.">
        <title>Epidermidibacterium keratini gen. nov., sp. nov., a member of the family Sporichthyaceae, isolated from keratin epidermis.</title>
        <authorList>
            <person name="Lee D.G."/>
            <person name="Trujillo M.E."/>
            <person name="Kang S."/>
            <person name="Nam J.J."/>
            <person name="Kim Y.J."/>
        </authorList>
    </citation>
    <scope>NUCLEOTIDE SEQUENCE [LARGE SCALE GENOMIC DNA]</scope>
    <source>
        <strain evidence="13 14">EPI-7</strain>
    </source>
</reference>
<feature type="region of interest" description="Disordered" evidence="12">
    <location>
        <begin position="64"/>
        <end position="88"/>
    </location>
</feature>
<keyword evidence="8 11" id="KW-1133">Transmembrane helix</keyword>
<dbReference type="PANTHER" id="PTHR30042:SF2">
    <property type="entry name" value="POTASSIUM-TRANSPORTING ATPASE KDPC SUBUNIT"/>
    <property type="match status" value="1"/>
</dbReference>
<dbReference type="InParanoid" id="A0A7L4YL92"/>